<protein>
    <recommendedName>
        <fullName evidence="11">Peptidase metallopeptidase domain-containing protein</fullName>
    </recommendedName>
</protein>
<dbReference type="InterPro" id="IPR018511">
    <property type="entry name" value="Hemolysin-typ_Ca-bd_CS"/>
</dbReference>
<feature type="region of interest" description="Disordered" evidence="10">
    <location>
        <begin position="1658"/>
        <end position="1681"/>
    </location>
</feature>
<accession>A0ABX0W9L4</accession>
<evidence type="ECO:0000256" key="1">
    <source>
        <dbReference type="ARBA" id="ARBA00001913"/>
    </source>
</evidence>
<evidence type="ECO:0000256" key="4">
    <source>
        <dbReference type="ARBA" id="ARBA00009490"/>
    </source>
</evidence>
<evidence type="ECO:0000256" key="5">
    <source>
        <dbReference type="ARBA" id="ARBA00022525"/>
    </source>
</evidence>
<evidence type="ECO:0000256" key="9">
    <source>
        <dbReference type="ARBA" id="ARBA00023136"/>
    </source>
</evidence>
<keyword evidence="8" id="KW-0843">Virulence</keyword>
<dbReference type="InterPro" id="IPR011049">
    <property type="entry name" value="Serralysin-like_metalloprot_C"/>
</dbReference>
<evidence type="ECO:0000256" key="2">
    <source>
        <dbReference type="ARBA" id="ARBA00004370"/>
    </source>
</evidence>
<feature type="domain" description="Peptidase metallopeptidase" evidence="11">
    <location>
        <begin position="271"/>
        <end position="440"/>
    </location>
</feature>
<dbReference type="Gene3D" id="2.60.40.2700">
    <property type="match status" value="2"/>
</dbReference>
<comment type="cofactor">
    <cofactor evidence="1">
        <name>Ca(2+)</name>
        <dbReference type="ChEBI" id="CHEBI:29108"/>
    </cofactor>
</comment>
<evidence type="ECO:0000313" key="12">
    <source>
        <dbReference type="EMBL" id="NIZ62106.1"/>
    </source>
</evidence>
<evidence type="ECO:0000313" key="13">
    <source>
        <dbReference type="Proteomes" id="UP001429564"/>
    </source>
</evidence>
<evidence type="ECO:0000256" key="6">
    <source>
        <dbReference type="ARBA" id="ARBA00022656"/>
    </source>
</evidence>
<keyword evidence="7" id="KW-0677">Repeat</keyword>
<comment type="similarity">
    <text evidence="4">Belongs to the peptidase M10B family.</text>
</comment>
<evidence type="ECO:0000256" key="10">
    <source>
        <dbReference type="SAM" id="MobiDB-lite"/>
    </source>
</evidence>
<evidence type="ECO:0000256" key="3">
    <source>
        <dbReference type="ARBA" id="ARBA00004613"/>
    </source>
</evidence>
<organism evidence="12 13">
    <name type="scientific">Parasedimentitalea denitrificans</name>
    <dbReference type="NCBI Taxonomy" id="2211118"/>
    <lineage>
        <taxon>Bacteria</taxon>
        <taxon>Pseudomonadati</taxon>
        <taxon>Pseudomonadota</taxon>
        <taxon>Alphaproteobacteria</taxon>
        <taxon>Rhodobacterales</taxon>
        <taxon>Paracoccaceae</taxon>
        <taxon>Parasedimentitalea</taxon>
    </lineage>
</organism>
<dbReference type="InterPro" id="IPR003995">
    <property type="entry name" value="RTX_toxin_determinant-A"/>
</dbReference>
<gene>
    <name evidence="12" type="ORF">DL239_14080</name>
</gene>
<dbReference type="Gene3D" id="2.150.10.10">
    <property type="entry name" value="Serralysin-like metalloprotease, C-terminal"/>
    <property type="match status" value="6"/>
</dbReference>
<evidence type="ECO:0000256" key="7">
    <source>
        <dbReference type="ARBA" id="ARBA00022737"/>
    </source>
</evidence>
<dbReference type="Proteomes" id="UP001429564">
    <property type="component" value="Unassembled WGS sequence"/>
</dbReference>
<dbReference type="PRINTS" id="PR00313">
    <property type="entry name" value="CABNDNGRPT"/>
</dbReference>
<keyword evidence="13" id="KW-1185">Reference proteome</keyword>
<dbReference type="Gene3D" id="3.40.390.10">
    <property type="entry name" value="Collagenase (Catalytic Domain)"/>
    <property type="match status" value="1"/>
</dbReference>
<dbReference type="Pfam" id="PF08548">
    <property type="entry name" value="Peptidase_M10_C"/>
    <property type="match status" value="1"/>
</dbReference>
<comment type="subcellular location">
    <subcellularLocation>
        <location evidence="2">Membrane</location>
    </subcellularLocation>
    <subcellularLocation>
        <location evidence="3">Secreted</location>
    </subcellularLocation>
</comment>
<dbReference type="InterPro" id="IPR001343">
    <property type="entry name" value="Hemolysn_Ca-bd"/>
</dbReference>
<dbReference type="Gene3D" id="2.60.120.380">
    <property type="match status" value="1"/>
</dbReference>
<dbReference type="PROSITE" id="PS00330">
    <property type="entry name" value="HEMOLYSIN_CALCIUM"/>
    <property type="match status" value="5"/>
</dbReference>
<dbReference type="PANTHER" id="PTHR38340">
    <property type="entry name" value="S-LAYER PROTEIN"/>
    <property type="match status" value="1"/>
</dbReference>
<dbReference type="PRINTS" id="PR01488">
    <property type="entry name" value="RTXTOXINA"/>
</dbReference>
<dbReference type="Pfam" id="PF00353">
    <property type="entry name" value="HemolysinCabind"/>
    <property type="match status" value="10"/>
</dbReference>
<dbReference type="SUPFAM" id="SSF51120">
    <property type="entry name" value="beta-Roll"/>
    <property type="match status" value="8"/>
</dbReference>
<dbReference type="SMART" id="SM00235">
    <property type="entry name" value="ZnMc"/>
    <property type="match status" value="1"/>
</dbReference>
<proteinExistence type="inferred from homology"/>
<dbReference type="InterPro" id="IPR050557">
    <property type="entry name" value="RTX_toxin/Mannuronan_C5-epim"/>
</dbReference>
<keyword evidence="5" id="KW-0964">Secreted</keyword>
<keyword evidence="9" id="KW-0472">Membrane</keyword>
<sequence>MGPIRRPGWWFLAINLQNLVLGPISLCPLSEVVEMAYRSDRRPVAADWNTLQYIVQGDTAVRQSRKDIWFEEYWSPNWDAFTSQTDGQLGLGFKSNWEGLSGQAISSSFEPYWFDDTFTDNQITKSPTEDTAQNQSAGTSGGLAGSLGIGGFTNGEISASGELDEYTLNVEAGKTYTINLFGNSSGNRNSLTDSYLRVYTDAGLTNLLIENDNSIYNYPPNDYLNSYVKFTVATDATLYVQASAVGTLTGEYSLIVEDKTVERPRDSLDWGSSFYDTSISVYFAGVGEIYSDKASLGFTQQQIDDTMHALQSMVSGINLTASRSLSAGTANMFLVTYDENDGYSGYFRPPGRIDANVGLWNLNSTSSYLADSYYTNDWDPGNGAYHTLIHEFGHALGLAHAHSGGGTSNIMDGVDANKGDYGDYGLNQGAYTIMGYNYRGDIDGGDPSTGTSGAGNYGFALGPSALDLGILQSRYGADMTVATGNNAYILDTTNDAGTGFKTIWDAGGTDYIQVFGATGATIDLRAATLLYEEGGGGWISHVDGIYGGFTIANGVVIENAYGASGNDSITGNDSGNIINGEGGNDTINGMGGSDILGGRSGTDRILGGAGNDYIQIDPSDPTVGDYYDGGADYDTVQLFGLSSSSTFDFETSAFFDNEALSFAGPGRAYFLAAQFSPLLDVSAAAHAGETVRVNLRMSTQTLLNLSGMGFAGFDQPGDGTTIIGDSDTEIMIGSPVDDIILGSGGNDTMEGGSGVDQMIGGSGNDSFRYSDGQDGAVGEIANGGQGANKVLISGGGTSDLRDVTFTNIGEIEFDSNGPAAHSMVIVSTDQLLGNAGFLDALLVDGNLGDDSDDTLRIDALSVPDVDMTGFTFQTWNNDTYNDQDLIVVFGNGAANRFYGSSQHDVMNGFGGNDLLEGNDGNDTLDGGTGADTMTGGLGNDVFRVDNIGDTVTETSGQGVLDVIETSINYTLGTAQEIEILRTISPTGFSGLILQGNSGNQRIEGNAGPNILSGGGGLDTLAGGIGNDLYRVDDLTTVIEEFDGEGNSDTIETSLSYTLTAGLSIEELRTNDASATTSIDLTGNELFQLIYGNAGDNRLDDGGGANLDLLTGYAGNDTYLVNAVGTSIYENSGEGTDDQVHTTVDFALASDNDIEVLKAADRVATTALALTGNALSQEIIGNDGANTLDDGGGAGADNMTGHAGDDLYVVGNAGTTVTEAESEGNDTVNSAVSYALGAFVENLSLLGADDLDGTGNELANTLIGNSGANYLEGSGANDTLTGLAGNDTLDGGTGADGMSGGTDDDLYIVDDEGDTVIEGKDEGIDTAESSISRTLSTNVENLTLTGSNNTDATGNALGNILVGNDGDNVLAGKDGEDTHSGGEGSDTFVVSRELFTGPMGDQFSDFQFGIDRLDLSEFSLLDIAQLTTDVVTNGLNFIWNLSGSKYNLGFLTFADSSLASSGPVTVTGTATQGEILTATIGPLVNPDGISTLTYQWLRGGVLISGANAKTYTLQQDDVAEEISARVVFLDGLFEDVNLTSAATKPVQNVNDAPTGAVTISGEMTPGETLTADGTGITDLDGIDVGTIAYQWLRDGAAISGATKATYILTPEDIGKSLSVTFSYTDTQGTAESISSVATTAITPMNLTLIGTPDADVLHGEEGDDTISGLDGPDRLIGNGGNDSLLGGDGNDTLNGGAGDDFIFGGETEADLRDIVYAGSGNDSIDAGYGNDLVYGQEGNDTIAGGFGTDDLQGQDGNDVITGSALSDLVFGGNGDDFVNGGFGHDRINGGSGADKFYHLGIYDHGSDWVQDYMAAEGDLLLFGEGSASGDDFQVNFAHTASAEGVRSGDADVAEGFVIYRPTEQIIWALVDGAGQDEINLKVGGDVFDLLA</sequence>
<dbReference type="EMBL" id="QHLQ01000014">
    <property type="protein sequence ID" value="NIZ62106.1"/>
    <property type="molecule type" value="Genomic_DNA"/>
</dbReference>
<dbReference type="SUPFAM" id="SSF55486">
    <property type="entry name" value="Metalloproteases ('zincins'), catalytic domain"/>
    <property type="match status" value="1"/>
</dbReference>
<keyword evidence="6" id="KW-0800">Toxin</keyword>
<evidence type="ECO:0000256" key="8">
    <source>
        <dbReference type="ARBA" id="ARBA00023026"/>
    </source>
</evidence>
<comment type="caution">
    <text evidence="12">The sequence shown here is derived from an EMBL/GenBank/DDBJ whole genome shotgun (WGS) entry which is preliminary data.</text>
</comment>
<name>A0ABX0W9L4_9RHOB</name>
<dbReference type="InterPro" id="IPR006026">
    <property type="entry name" value="Peptidase_Metallo"/>
</dbReference>
<dbReference type="InterPro" id="IPR024079">
    <property type="entry name" value="MetalloPept_cat_dom_sf"/>
</dbReference>
<dbReference type="PANTHER" id="PTHR38340:SF1">
    <property type="entry name" value="S-LAYER PROTEIN"/>
    <property type="match status" value="1"/>
</dbReference>
<evidence type="ECO:0000259" key="11">
    <source>
        <dbReference type="SMART" id="SM00235"/>
    </source>
</evidence>
<reference evidence="12 13" key="1">
    <citation type="submission" date="2018-05" db="EMBL/GenBank/DDBJ databases">
        <authorList>
            <person name="Zhang Y.-J."/>
        </authorList>
    </citation>
    <scope>NUCLEOTIDE SEQUENCE [LARGE SCALE GENOMIC DNA]</scope>
    <source>
        <strain evidence="12 13">CY04</strain>
    </source>
</reference>
<dbReference type="InterPro" id="IPR013858">
    <property type="entry name" value="Peptidase_M10B_C"/>
</dbReference>